<dbReference type="Gene3D" id="3.90.1720.10">
    <property type="entry name" value="endopeptidase domain like (from Nostoc punctiforme)"/>
    <property type="match status" value="1"/>
</dbReference>
<organism evidence="7">
    <name type="scientific">freshwater metagenome</name>
    <dbReference type="NCBI Taxonomy" id="449393"/>
    <lineage>
        <taxon>unclassified sequences</taxon>
        <taxon>metagenomes</taxon>
        <taxon>ecological metagenomes</taxon>
    </lineage>
</organism>
<accession>A0A6J6B7L3</accession>
<keyword evidence="2" id="KW-0645">Protease</keyword>
<gene>
    <name evidence="7" type="ORF">UFOPK1410_00350</name>
</gene>
<keyword evidence="5" id="KW-0472">Membrane</keyword>
<reference evidence="7" key="1">
    <citation type="submission" date="2020-05" db="EMBL/GenBank/DDBJ databases">
        <authorList>
            <person name="Chiriac C."/>
            <person name="Salcher M."/>
            <person name="Ghai R."/>
            <person name="Kavagutti S V."/>
        </authorList>
    </citation>
    <scope>NUCLEOTIDE SEQUENCE</scope>
</reference>
<keyword evidence="5" id="KW-1133">Transmembrane helix</keyword>
<dbReference type="Pfam" id="PF00877">
    <property type="entry name" value="NLPC_P60"/>
    <property type="match status" value="1"/>
</dbReference>
<name>A0A6J6B7L3_9ZZZZ</name>
<evidence type="ECO:0000256" key="4">
    <source>
        <dbReference type="ARBA" id="ARBA00022807"/>
    </source>
</evidence>
<dbReference type="PROSITE" id="PS51935">
    <property type="entry name" value="NLPC_P60"/>
    <property type="match status" value="1"/>
</dbReference>
<dbReference type="SUPFAM" id="SSF54001">
    <property type="entry name" value="Cysteine proteinases"/>
    <property type="match status" value="1"/>
</dbReference>
<sequence>MAQKPGGRRRANVKINVFEQFELRSRSSVEASLLAKQERLIRRADRRAARLAAKNAPEVAVVTQDALTGAAFVVPAVRTTLTARLKPVRAYLTMLVFSGMMATAALPAYAMSPELAAFAGVGSLDPSLFAADAETQGLTVTQIGLQNYKRGTAKDISAEELFRQQTITAYRDYAGPTAEDYLLNPPFPTYNTEKVMQVAATYVGVPYVFGGETPAGFDCSGYVKFVFSQFGIALPHSVNGQARMGKIINPEDALPGDLVIMNDHSHDGIYAGNGMFYHAPLRGDKVKLAPIFTPNHYFVRLGIDG</sequence>
<evidence type="ECO:0000256" key="5">
    <source>
        <dbReference type="SAM" id="Phobius"/>
    </source>
</evidence>
<evidence type="ECO:0000256" key="1">
    <source>
        <dbReference type="ARBA" id="ARBA00007074"/>
    </source>
</evidence>
<feature type="domain" description="NlpC/P60" evidence="6">
    <location>
        <begin position="189"/>
        <end position="305"/>
    </location>
</feature>
<keyword evidence="3" id="KW-0378">Hydrolase</keyword>
<dbReference type="GO" id="GO:0008234">
    <property type="term" value="F:cysteine-type peptidase activity"/>
    <property type="evidence" value="ECO:0007669"/>
    <property type="project" value="UniProtKB-KW"/>
</dbReference>
<evidence type="ECO:0000313" key="7">
    <source>
        <dbReference type="EMBL" id="CAB4534398.1"/>
    </source>
</evidence>
<keyword evidence="4" id="KW-0788">Thiol protease</keyword>
<dbReference type="InterPro" id="IPR038765">
    <property type="entry name" value="Papain-like_cys_pep_sf"/>
</dbReference>
<evidence type="ECO:0000259" key="6">
    <source>
        <dbReference type="PROSITE" id="PS51935"/>
    </source>
</evidence>
<dbReference type="InterPro" id="IPR051202">
    <property type="entry name" value="Peptidase_C40"/>
</dbReference>
<proteinExistence type="inferred from homology"/>
<dbReference type="PANTHER" id="PTHR47053:SF1">
    <property type="entry name" value="MUREIN DD-ENDOPEPTIDASE MEPH-RELATED"/>
    <property type="match status" value="1"/>
</dbReference>
<dbReference type="AlphaFoldDB" id="A0A6J6B7L3"/>
<feature type="transmembrane region" description="Helical" evidence="5">
    <location>
        <begin position="88"/>
        <end position="110"/>
    </location>
</feature>
<comment type="similarity">
    <text evidence="1">Belongs to the peptidase C40 family.</text>
</comment>
<keyword evidence="5" id="KW-0812">Transmembrane</keyword>
<dbReference type="EMBL" id="CAEZSH010000025">
    <property type="protein sequence ID" value="CAB4534398.1"/>
    <property type="molecule type" value="Genomic_DNA"/>
</dbReference>
<evidence type="ECO:0000256" key="2">
    <source>
        <dbReference type="ARBA" id="ARBA00022670"/>
    </source>
</evidence>
<dbReference type="PANTHER" id="PTHR47053">
    <property type="entry name" value="MUREIN DD-ENDOPEPTIDASE MEPH-RELATED"/>
    <property type="match status" value="1"/>
</dbReference>
<dbReference type="InterPro" id="IPR000064">
    <property type="entry name" value="NLP_P60_dom"/>
</dbReference>
<dbReference type="GO" id="GO:0006508">
    <property type="term" value="P:proteolysis"/>
    <property type="evidence" value="ECO:0007669"/>
    <property type="project" value="UniProtKB-KW"/>
</dbReference>
<protein>
    <submittedName>
        <fullName evidence="7">Unannotated protein</fullName>
    </submittedName>
</protein>
<evidence type="ECO:0000256" key="3">
    <source>
        <dbReference type="ARBA" id="ARBA00022801"/>
    </source>
</evidence>